<gene>
    <name evidence="1" type="ORF">H1P_2800006</name>
</gene>
<dbReference type="AlphaFoldDB" id="A0A563VT99"/>
<protein>
    <submittedName>
        <fullName evidence="1">Uncharacterized protein</fullName>
    </submittedName>
</protein>
<reference evidence="1 2" key="1">
    <citation type="submission" date="2019-01" db="EMBL/GenBank/DDBJ databases">
        <authorList>
            <person name="Brito A."/>
        </authorList>
    </citation>
    <scope>NUCLEOTIDE SEQUENCE [LARGE SCALE GENOMIC DNA]</scope>
    <source>
        <strain evidence="1">1</strain>
    </source>
</reference>
<sequence>MSHTIGLLNADITIDSRVTKFFVFKKISNYCLIIITEIDAIESRVAQ</sequence>
<evidence type="ECO:0000313" key="2">
    <source>
        <dbReference type="Proteomes" id="UP000320055"/>
    </source>
</evidence>
<organism evidence="1 2">
    <name type="scientific">Hyella patelloides LEGE 07179</name>
    <dbReference type="NCBI Taxonomy" id="945734"/>
    <lineage>
        <taxon>Bacteria</taxon>
        <taxon>Bacillati</taxon>
        <taxon>Cyanobacteriota</taxon>
        <taxon>Cyanophyceae</taxon>
        <taxon>Pleurocapsales</taxon>
        <taxon>Hyellaceae</taxon>
        <taxon>Hyella</taxon>
    </lineage>
</organism>
<name>A0A563VT99_9CYAN</name>
<evidence type="ECO:0000313" key="1">
    <source>
        <dbReference type="EMBL" id="VEP14702.1"/>
    </source>
</evidence>
<accession>A0A563VT99</accession>
<dbReference type="EMBL" id="CAACVJ010000202">
    <property type="protein sequence ID" value="VEP14702.1"/>
    <property type="molecule type" value="Genomic_DNA"/>
</dbReference>
<dbReference type="Proteomes" id="UP000320055">
    <property type="component" value="Unassembled WGS sequence"/>
</dbReference>
<keyword evidence="2" id="KW-1185">Reference proteome</keyword>
<proteinExistence type="predicted"/>